<feature type="domain" description="FMN-binding" evidence="1">
    <location>
        <begin position="93"/>
        <end position="164"/>
    </location>
</feature>
<gene>
    <name evidence="2" type="ORF">LX78_02347</name>
</gene>
<dbReference type="EMBL" id="QGGP01000006">
    <property type="protein sequence ID" value="PWK17948.1"/>
    <property type="molecule type" value="Genomic_DNA"/>
</dbReference>
<dbReference type="InterPro" id="IPR007329">
    <property type="entry name" value="FMN-bd"/>
</dbReference>
<protein>
    <submittedName>
        <fullName evidence="2">Na+-translocating ferredoxin:NAD+ oxidoreductase RnfG subunit</fullName>
    </submittedName>
</protein>
<dbReference type="Pfam" id="PF04205">
    <property type="entry name" value="FMN_bind"/>
    <property type="match status" value="1"/>
</dbReference>
<name>A0A316DK58_9FLAO</name>
<organism evidence="2 3">
    <name type="scientific">Xanthomarina spongicola</name>
    <dbReference type="NCBI Taxonomy" id="570520"/>
    <lineage>
        <taxon>Bacteria</taxon>
        <taxon>Pseudomonadati</taxon>
        <taxon>Bacteroidota</taxon>
        <taxon>Flavobacteriia</taxon>
        <taxon>Flavobacteriales</taxon>
        <taxon>Flavobacteriaceae</taxon>
        <taxon>Xanthomarina</taxon>
    </lineage>
</organism>
<dbReference type="Proteomes" id="UP000245430">
    <property type="component" value="Unassembled WGS sequence"/>
</dbReference>
<evidence type="ECO:0000259" key="1">
    <source>
        <dbReference type="Pfam" id="PF04205"/>
    </source>
</evidence>
<accession>A0A316DK58</accession>
<proteinExistence type="predicted"/>
<dbReference type="AlphaFoldDB" id="A0A316DK58"/>
<dbReference type="OrthoDB" id="9778782at2"/>
<reference evidence="2 3" key="1">
    <citation type="submission" date="2018-05" db="EMBL/GenBank/DDBJ databases">
        <title>Genomic Encyclopedia of Archaeal and Bacterial Type Strains, Phase II (KMG-II): from individual species to whole genera.</title>
        <authorList>
            <person name="Goeker M."/>
        </authorList>
    </citation>
    <scope>NUCLEOTIDE SEQUENCE [LARGE SCALE GENOMIC DNA]</scope>
    <source>
        <strain evidence="2 3">DSM 22637</strain>
    </source>
</reference>
<dbReference type="RefSeq" id="WP_109682834.1">
    <property type="nucleotide sequence ID" value="NZ_QGGP01000006.1"/>
</dbReference>
<comment type="caution">
    <text evidence="2">The sequence shown here is derived from an EMBL/GenBank/DDBJ whole genome shotgun (WGS) entry which is preliminary data.</text>
</comment>
<dbReference type="GO" id="GO:0016020">
    <property type="term" value="C:membrane"/>
    <property type="evidence" value="ECO:0007669"/>
    <property type="project" value="InterPro"/>
</dbReference>
<keyword evidence="3" id="KW-1185">Reference proteome</keyword>
<evidence type="ECO:0000313" key="2">
    <source>
        <dbReference type="EMBL" id="PWK17948.1"/>
    </source>
</evidence>
<dbReference type="GO" id="GO:0010181">
    <property type="term" value="F:FMN binding"/>
    <property type="evidence" value="ECO:0007669"/>
    <property type="project" value="InterPro"/>
</dbReference>
<evidence type="ECO:0000313" key="3">
    <source>
        <dbReference type="Proteomes" id="UP000245430"/>
    </source>
</evidence>
<sequence length="175" mass="20011">MNLNHTIILFVFLALQVIGLPKNIQKKVDKEISETFKTETFKFESFSVPQDISKQLPSKFEADNFFQIFENNKLIGYAYVSEAPSKTDAFDYLVLLDTELVVLNTKILIYREDYGGEIGSKRWLRQFVGKTQNDDLRYGDNIMAISGATISVRSMTTAMNNLLKSLKILHSKNII</sequence>